<dbReference type="SUPFAM" id="SSF53448">
    <property type="entry name" value="Nucleotide-diphospho-sugar transferases"/>
    <property type="match status" value="1"/>
</dbReference>
<dbReference type="RefSeq" id="WP_015820352.1">
    <property type="nucleotide sequence ID" value="NC_012997.1"/>
</dbReference>
<evidence type="ECO:0000259" key="3">
    <source>
        <dbReference type="Pfam" id="PF00483"/>
    </source>
</evidence>
<protein>
    <submittedName>
        <fullName evidence="4">Nucleotidyl transferase</fullName>
    </submittedName>
</protein>
<dbReference type="STRING" id="377629.TERTU_3139"/>
<dbReference type="InterPro" id="IPR005835">
    <property type="entry name" value="NTP_transferase_dom"/>
</dbReference>
<dbReference type="AlphaFoldDB" id="C5BPB3"/>
<name>C5BPB3_TERTT</name>
<dbReference type="Pfam" id="PF00483">
    <property type="entry name" value="NTP_transferase"/>
    <property type="match status" value="1"/>
</dbReference>
<feature type="domain" description="Nucleotidyl transferase" evidence="3">
    <location>
        <begin position="5"/>
        <end position="224"/>
    </location>
</feature>
<dbReference type="KEGG" id="ttu:TERTU_3139"/>
<dbReference type="NCBIfam" id="NF045761">
    <property type="entry name" value="NAMPUrTaseMurU"/>
    <property type="match status" value="1"/>
</dbReference>
<keyword evidence="1 4" id="KW-0808">Transferase</keyword>
<evidence type="ECO:0000256" key="2">
    <source>
        <dbReference type="ARBA" id="ARBA00022695"/>
    </source>
</evidence>
<keyword evidence="5" id="KW-1185">Reference proteome</keyword>
<accession>C5BPB3</accession>
<proteinExistence type="predicted"/>
<dbReference type="OrthoDB" id="9788272at2"/>
<dbReference type="GO" id="GO:0016779">
    <property type="term" value="F:nucleotidyltransferase activity"/>
    <property type="evidence" value="ECO:0007669"/>
    <property type="project" value="UniProtKB-KW"/>
</dbReference>
<keyword evidence="2" id="KW-0548">Nucleotidyltransferase</keyword>
<dbReference type="Gene3D" id="3.90.550.10">
    <property type="entry name" value="Spore Coat Polysaccharide Biosynthesis Protein SpsA, Chain A"/>
    <property type="match status" value="1"/>
</dbReference>
<dbReference type="eggNOG" id="COG1208">
    <property type="taxonomic scope" value="Bacteria"/>
</dbReference>
<dbReference type="InterPro" id="IPR029044">
    <property type="entry name" value="Nucleotide-diphossugar_trans"/>
</dbReference>
<evidence type="ECO:0000313" key="4">
    <source>
        <dbReference type="EMBL" id="ACR14236.1"/>
    </source>
</evidence>
<dbReference type="HOGENOM" id="CLU_029499_2_1_6"/>
<dbReference type="InterPro" id="IPR050065">
    <property type="entry name" value="GlmU-like"/>
</dbReference>
<reference evidence="4 5" key="1">
    <citation type="journal article" date="2009" name="PLoS ONE">
        <title>The complete genome of Teredinibacter turnerae T7901: an intracellular endosymbiont of marine wood-boring bivalves (shipworms).</title>
        <authorList>
            <person name="Yang J.C."/>
            <person name="Madupu R."/>
            <person name="Durkin A.S."/>
            <person name="Ekborg N.A."/>
            <person name="Pedamallu C.S."/>
            <person name="Hostetler J.B."/>
            <person name="Radune D."/>
            <person name="Toms B.S."/>
            <person name="Henrissat B."/>
            <person name="Coutinho P.M."/>
            <person name="Schwarz S."/>
            <person name="Field L."/>
            <person name="Trindade-Silva A.E."/>
            <person name="Soares C.A.G."/>
            <person name="Elshahawi S."/>
            <person name="Hanora A."/>
            <person name="Schmidt E.W."/>
            <person name="Haygood M.G."/>
            <person name="Posfai J."/>
            <person name="Benner J."/>
            <person name="Madinger C."/>
            <person name="Nove J."/>
            <person name="Anton B."/>
            <person name="Chaudhary K."/>
            <person name="Foster J."/>
            <person name="Holman A."/>
            <person name="Kumar S."/>
            <person name="Lessard P.A."/>
            <person name="Luyten Y.A."/>
            <person name="Slatko B."/>
            <person name="Wood N."/>
            <person name="Wu B."/>
            <person name="Teplitski M."/>
            <person name="Mougous J.D."/>
            <person name="Ward N."/>
            <person name="Eisen J.A."/>
            <person name="Badger J.H."/>
            <person name="Distel D.L."/>
        </authorList>
    </citation>
    <scope>NUCLEOTIDE SEQUENCE [LARGE SCALE GENOMIC DNA]</scope>
    <source>
        <strain evidence="5">ATCC 39867 / T7901</strain>
    </source>
</reference>
<dbReference type="CDD" id="cd06422">
    <property type="entry name" value="NTP_transferase_like_1"/>
    <property type="match status" value="1"/>
</dbReference>
<evidence type="ECO:0000256" key="1">
    <source>
        <dbReference type="ARBA" id="ARBA00022679"/>
    </source>
</evidence>
<organism evidence="4 5">
    <name type="scientific">Teredinibacter turnerae (strain ATCC 39867 / T7901)</name>
    <dbReference type="NCBI Taxonomy" id="377629"/>
    <lineage>
        <taxon>Bacteria</taxon>
        <taxon>Pseudomonadati</taxon>
        <taxon>Pseudomonadota</taxon>
        <taxon>Gammaproteobacteria</taxon>
        <taxon>Cellvibrionales</taxon>
        <taxon>Cellvibrionaceae</taxon>
        <taxon>Teredinibacter</taxon>
    </lineage>
</organism>
<dbReference type="EMBL" id="CP001614">
    <property type="protein sequence ID" value="ACR14236.1"/>
    <property type="molecule type" value="Genomic_DNA"/>
</dbReference>
<gene>
    <name evidence="4" type="ordered locus">TERTU_3139</name>
</gene>
<dbReference type="Proteomes" id="UP000009080">
    <property type="component" value="Chromosome"/>
</dbReference>
<dbReference type="PANTHER" id="PTHR43584">
    <property type="entry name" value="NUCLEOTIDYL TRANSFERASE"/>
    <property type="match status" value="1"/>
</dbReference>
<sequence>MIRRAMILAAGEGRRMLPLTLTTPKPLLEVAGKSLIEWHLVKLAKAGIQEVVINIAYLAEQIENHLGNGERYGLRIEYSREPHPLETGGALNAAMPLLGEEPFLLVNGDVWSDVRFEPLLAHPLDPWAAMLILVENPPHNPAGDFALQGERVLAKRPGKTYTFSGISLIDPLTFAAYPQRREHFPLKEYFDWLIARNLLAGESFDGYWLDVGTPERLRHLAHHLTATPPVPRL</sequence>
<evidence type="ECO:0000313" key="5">
    <source>
        <dbReference type="Proteomes" id="UP000009080"/>
    </source>
</evidence>
<dbReference type="PANTHER" id="PTHR43584:SF8">
    <property type="entry name" value="N-ACETYLMURAMATE ALPHA-1-PHOSPHATE URIDYLYLTRANSFERASE"/>
    <property type="match status" value="1"/>
</dbReference>
<dbReference type="InterPro" id="IPR054790">
    <property type="entry name" value="MurU"/>
</dbReference>